<dbReference type="Gene3D" id="3.30.70.360">
    <property type="match status" value="1"/>
</dbReference>
<dbReference type="InterPro" id="IPR011650">
    <property type="entry name" value="Peptidase_M20_dimer"/>
</dbReference>
<protein>
    <submittedName>
        <fullName evidence="5">M20/M25/M40 family metallo-hydrolase</fullName>
    </submittedName>
</protein>
<keyword evidence="3" id="KW-0175">Coiled coil</keyword>
<dbReference type="InterPro" id="IPR002933">
    <property type="entry name" value="Peptidase_M20"/>
</dbReference>
<feature type="domain" description="Peptidase M20 dimerisation" evidence="4">
    <location>
        <begin position="182"/>
        <end position="269"/>
    </location>
</feature>
<name>A0ABU3NKF0_9CHLR</name>
<comment type="caution">
    <text evidence="5">The sequence shown here is derived from an EMBL/GenBank/DDBJ whole genome shotgun (WGS) entry which is preliminary data.</text>
</comment>
<dbReference type="InterPro" id="IPR036264">
    <property type="entry name" value="Bact_exopeptidase_dim_dom"/>
</dbReference>
<proteinExistence type="predicted"/>
<reference evidence="5 6" key="1">
    <citation type="submission" date="2023-07" db="EMBL/GenBank/DDBJ databases">
        <title>Novel species of Thermanaerothrix with wide hydrolytic capabilities.</title>
        <authorList>
            <person name="Zayulina K.S."/>
            <person name="Podosokorskaya O.A."/>
            <person name="Elcheninov A.G."/>
        </authorList>
    </citation>
    <scope>NUCLEOTIDE SEQUENCE [LARGE SCALE GENOMIC DNA]</scope>
    <source>
        <strain evidence="5 6">4228-RoL</strain>
    </source>
</reference>
<dbReference type="PANTHER" id="PTHR43808:SF17">
    <property type="entry name" value="PEPTIDASE M20"/>
    <property type="match status" value="1"/>
</dbReference>
<dbReference type="SUPFAM" id="SSF55031">
    <property type="entry name" value="Bacterial exopeptidase dimerisation domain"/>
    <property type="match status" value="1"/>
</dbReference>
<feature type="coiled-coil region" evidence="3">
    <location>
        <begin position="251"/>
        <end position="278"/>
    </location>
</feature>
<accession>A0ABU3NKF0</accession>
<organism evidence="5 6">
    <name type="scientific">Thermanaerothrix solaris</name>
    <dbReference type="NCBI Taxonomy" id="3058434"/>
    <lineage>
        <taxon>Bacteria</taxon>
        <taxon>Bacillati</taxon>
        <taxon>Chloroflexota</taxon>
        <taxon>Anaerolineae</taxon>
        <taxon>Anaerolineales</taxon>
        <taxon>Anaerolineaceae</taxon>
        <taxon>Thermanaerothrix</taxon>
    </lineage>
</organism>
<sequence>MKEPICSDLIKAMCAYVLEQARALQAIPAPSLAETRRANYLKQQFAQLGLAVEQDDVGNVLAYLAGGKEAPLVLTAHLDSVISETHSLLLREVEGRFIGPGIGDNALGLATLLGLGRFWKELDLSLPGNVWLVATVGEEGHGDLRGMRTIVQRFGPQPVAYIILEGIGLGRIVHRALAVRRFRVRVQTPGGHPWVQREATSAIHLLISLAHEILQLRLPATPRTILNIGVIQGGVSVNTRAPEAWMDIELRSEAAKSLEHLEAEIQRLIHSYRGWNKTTEIDFIPMGNRPAGEIPPAHPLVQKAIHCLSSLGIEATLEQASTDANAPLSQGYPAICLGLARGGRAHTEEEFIEVESVSLGLQQVLCLIQKVWD</sequence>
<dbReference type="PANTHER" id="PTHR43808">
    <property type="entry name" value="ACETYLORNITHINE DEACETYLASE"/>
    <property type="match status" value="1"/>
</dbReference>
<evidence type="ECO:0000313" key="6">
    <source>
        <dbReference type="Proteomes" id="UP001254165"/>
    </source>
</evidence>
<evidence type="ECO:0000256" key="1">
    <source>
        <dbReference type="ARBA" id="ARBA00022723"/>
    </source>
</evidence>
<dbReference type="EMBL" id="JAUHMF010000001">
    <property type="protein sequence ID" value="MDT8897323.1"/>
    <property type="molecule type" value="Genomic_DNA"/>
</dbReference>
<dbReference type="Pfam" id="PF07687">
    <property type="entry name" value="M20_dimer"/>
    <property type="match status" value="1"/>
</dbReference>
<dbReference type="Gene3D" id="3.40.630.10">
    <property type="entry name" value="Zn peptidases"/>
    <property type="match status" value="1"/>
</dbReference>
<dbReference type="Proteomes" id="UP001254165">
    <property type="component" value="Unassembled WGS sequence"/>
</dbReference>
<keyword evidence="2" id="KW-0378">Hydrolase</keyword>
<dbReference type="SUPFAM" id="SSF53187">
    <property type="entry name" value="Zn-dependent exopeptidases"/>
    <property type="match status" value="1"/>
</dbReference>
<evidence type="ECO:0000313" key="5">
    <source>
        <dbReference type="EMBL" id="MDT8897323.1"/>
    </source>
</evidence>
<evidence type="ECO:0000256" key="2">
    <source>
        <dbReference type="ARBA" id="ARBA00022801"/>
    </source>
</evidence>
<keyword evidence="1" id="KW-0479">Metal-binding</keyword>
<gene>
    <name evidence="5" type="ORF">QYE77_03520</name>
</gene>
<dbReference type="Pfam" id="PF01546">
    <property type="entry name" value="Peptidase_M20"/>
    <property type="match status" value="1"/>
</dbReference>
<dbReference type="InterPro" id="IPR050072">
    <property type="entry name" value="Peptidase_M20A"/>
</dbReference>
<evidence type="ECO:0000256" key="3">
    <source>
        <dbReference type="SAM" id="Coils"/>
    </source>
</evidence>
<dbReference type="RefSeq" id="WP_315623976.1">
    <property type="nucleotide sequence ID" value="NZ_JAUHMF010000001.1"/>
</dbReference>
<evidence type="ECO:0000259" key="4">
    <source>
        <dbReference type="Pfam" id="PF07687"/>
    </source>
</evidence>
<keyword evidence="6" id="KW-1185">Reference proteome</keyword>